<dbReference type="PANTHER" id="PTHR30619">
    <property type="entry name" value="DNA INTERNALIZATION/COMPETENCE PROTEIN COMEC/REC2"/>
    <property type="match status" value="1"/>
</dbReference>
<dbReference type="Gene3D" id="3.60.15.10">
    <property type="entry name" value="Ribonuclease Z/Hydroxyacylglutathione hydrolase-like"/>
    <property type="match status" value="1"/>
</dbReference>
<dbReference type="Pfam" id="PF25281">
    <property type="entry name" value="MBL_MAP1B"/>
    <property type="match status" value="1"/>
</dbReference>
<organism evidence="2 3">
    <name type="scientific">Geranomyces variabilis</name>
    <dbReference type="NCBI Taxonomy" id="109894"/>
    <lineage>
        <taxon>Eukaryota</taxon>
        <taxon>Fungi</taxon>
        <taxon>Fungi incertae sedis</taxon>
        <taxon>Chytridiomycota</taxon>
        <taxon>Chytridiomycota incertae sedis</taxon>
        <taxon>Chytridiomycetes</taxon>
        <taxon>Spizellomycetales</taxon>
        <taxon>Powellomycetaceae</taxon>
        <taxon>Geranomyces</taxon>
    </lineage>
</organism>
<feature type="domain" description="Microtubule-associated protein 1A/B/S-like MBL-like" evidence="1">
    <location>
        <begin position="420"/>
        <end position="491"/>
    </location>
</feature>
<evidence type="ECO:0000313" key="3">
    <source>
        <dbReference type="Proteomes" id="UP001212152"/>
    </source>
</evidence>
<dbReference type="PANTHER" id="PTHR30619:SF1">
    <property type="entry name" value="RECOMBINATION PROTEIN 2"/>
    <property type="match status" value="1"/>
</dbReference>
<dbReference type="Proteomes" id="UP001212152">
    <property type="component" value="Unassembled WGS sequence"/>
</dbReference>
<proteinExistence type="predicted"/>
<dbReference type="AlphaFoldDB" id="A0AAD5TGK2"/>
<comment type="caution">
    <text evidence="2">The sequence shown here is derived from an EMBL/GenBank/DDBJ whole genome shotgun (WGS) entry which is preliminary data.</text>
</comment>
<sequence>MQAAKEATAIVFQDHIVDFTTNHNINPYCSAVQIILVRTTGDSPTRSQQALVKHFWETAFGLRLRALTPQPVYFFGRKRDDLAISNLNEVARGLAYHLVDQTVLLIIGECGELSEELAKDVADVLRANAVDVKDVADVLRVNVVNAALLSDSTTSPDNGDGAISACAYPPLLSTNGEVCVRLLLNPTIREFSENFPLMVNESVGEVSIVFCGHGQGNGSLVLRDDEMTGATLRILFENIKPENREGLSMTFNCCFGLQIVADMLDEPMSTMANELEAFAQLTFELRGVVSQIMTGPWWDSDVQTSNSDLWMNLMNQSRGLERSRAPFRFTMLNSMVVNLWPLSLSNLKATGELTVLFKSRSDPQLDASVIAQAMSRARAVIEFDADKLSDLKLKPIIDRTKERMPCATQVEKDGTRQSVASPELTSFQAQRGDSTLFRFRDCSVLIDGGLCVKPEPCYWSAIKALRRVDLVLLTHADSDHVNGLVPLVHLRYLQARQKMDRFGPHIRGICLLSHEQWHSRTFKVADEVGKMAQKLDALGRHGLCNATPQEGDVLLDRHWHIRLGKPGGGMAGLSLKCILPTTAGRTLVQHRIEEARRDSKATSVKLNKEINKFGVVAVMRCWSKLPRSKIKEWYALFTGDADGNQQPKTFLEYIKTKHLVISTDGSGGHGHPCKSTCEEIKELLNRDTNVKVHFNYTDHKLPAQKFDRNTGRRKSPAAWHRTTSVRGYFESQEAGLDPAAVARVFYGDFPSLYVML</sequence>
<keyword evidence="2" id="KW-0378">Hydrolase</keyword>
<gene>
    <name evidence="2" type="primary">MAP1B_2</name>
    <name evidence="2" type="ORF">HDU87_005642</name>
</gene>
<dbReference type="SUPFAM" id="SSF56281">
    <property type="entry name" value="Metallo-hydrolase/oxidoreductase"/>
    <property type="match status" value="1"/>
</dbReference>
<evidence type="ECO:0000259" key="1">
    <source>
        <dbReference type="Pfam" id="PF25281"/>
    </source>
</evidence>
<dbReference type="EMBL" id="JADGJQ010000046">
    <property type="protein sequence ID" value="KAJ3175977.1"/>
    <property type="molecule type" value="Genomic_DNA"/>
</dbReference>
<keyword evidence="3" id="KW-1185">Reference proteome</keyword>
<dbReference type="InterPro" id="IPR052159">
    <property type="entry name" value="Competence_DNA_uptake"/>
</dbReference>
<protein>
    <submittedName>
        <fullName evidence="2">Methionine aminopeptidase 1B, chloroplastic</fullName>
    </submittedName>
</protein>
<keyword evidence="2" id="KW-0645">Protease</keyword>
<evidence type="ECO:0000313" key="2">
    <source>
        <dbReference type="EMBL" id="KAJ3175977.1"/>
    </source>
</evidence>
<keyword evidence="2" id="KW-0031">Aminopeptidase</keyword>
<reference evidence="2" key="1">
    <citation type="submission" date="2020-05" db="EMBL/GenBank/DDBJ databases">
        <title>Phylogenomic resolution of chytrid fungi.</title>
        <authorList>
            <person name="Stajich J.E."/>
            <person name="Amses K."/>
            <person name="Simmons R."/>
            <person name="Seto K."/>
            <person name="Myers J."/>
            <person name="Bonds A."/>
            <person name="Quandt C.A."/>
            <person name="Barry K."/>
            <person name="Liu P."/>
            <person name="Grigoriev I."/>
            <person name="Longcore J.E."/>
            <person name="James T.Y."/>
        </authorList>
    </citation>
    <scope>NUCLEOTIDE SEQUENCE</scope>
    <source>
        <strain evidence="2">JEL0379</strain>
    </source>
</reference>
<dbReference type="InterPro" id="IPR057480">
    <property type="entry name" value="MAP1A/B/S-like_MBL"/>
</dbReference>
<dbReference type="GO" id="GO:0004177">
    <property type="term" value="F:aminopeptidase activity"/>
    <property type="evidence" value="ECO:0007669"/>
    <property type="project" value="UniProtKB-KW"/>
</dbReference>
<name>A0AAD5TGK2_9FUNG</name>
<dbReference type="InterPro" id="IPR036866">
    <property type="entry name" value="RibonucZ/Hydroxyglut_hydro"/>
</dbReference>
<accession>A0AAD5TGK2</accession>